<accession>A0A0E9NNX4</accession>
<reference evidence="4 5" key="2">
    <citation type="journal article" date="2014" name="J. Gen. Appl. Microbiol.">
        <title>The early diverging ascomycetous budding yeast Saitoella complicata has three histone deacetylases belonging to the Clr6, Hos2, and Rpd3 lineages.</title>
        <authorList>
            <person name="Nishida H."/>
            <person name="Matsumoto T."/>
            <person name="Kondo S."/>
            <person name="Hamamoto M."/>
            <person name="Yoshikawa H."/>
        </authorList>
    </citation>
    <scope>NUCLEOTIDE SEQUENCE [LARGE SCALE GENOMIC DNA]</scope>
    <source>
        <strain evidence="4 5">NRRL Y-17804</strain>
    </source>
</reference>
<dbReference type="OMA" id="MINGMMR"/>
<proteinExistence type="predicted"/>
<dbReference type="GO" id="GO:0035091">
    <property type="term" value="F:phosphatidylinositol binding"/>
    <property type="evidence" value="ECO:0007669"/>
    <property type="project" value="TreeGrafter"/>
</dbReference>
<organism evidence="4 5">
    <name type="scientific">Saitoella complicata (strain BCRC 22490 / CBS 7301 / JCM 7358 / NBRC 10748 / NRRL Y-17804)</name>
    <dbReference type="NCBI Taxonomy" id="698492"/>
    <lineage>
        <taxon>Eukaryota</taxon>
        <taxon>Fungi</taxon>
        <taxon>Dikarya</taxon>
        <taxon>Ascomycota</taxon>
        <taxon>Taphrinomycotina</taxon>
        <taxon>Taphrinomycotina incertae sedis</taxon>
        <taxon>Saitoella</taxon>
    </lineage>
</organism>
<dbReference type="Proteomes" id="UP000033140">
    <property type="component" value="Unassembled WGS sequence"/>
</dbReference>
<gene>
    <name evidence="4" type="ORF">G7K_5681-t1</name>
</gene>
<dbReference type="Pfam" id="PF12828">
    <property type="entry name" value="PXB"/>
    <property type="match status" value="1"/>
</dbReference>
<feature type="domain" description="PX" evidence="2">
    <location>
        <begin position="431"/>
        <end position="552"/>
    </location>
</feature>
<reference evidence="4 5" key="3">
    <citation type="journal article" date="2015" name="Genome Announc.">
        <title>Draft Genome Sequence of the Archiascomycetous Yeast Saitoella complicata.</title>
        <authorList>
            <person name="Yamauchi K."/>
            <person name="Kondo S."/>
            <person name="Hamamoto M."/>
            <person name="Takahashi Y."/>
            <person name="Ogura Y."/>
            <person name="Hayashi T."/>
            <person name="Nishida H."/>
        </authorList>
    </citation>
    <scope>NUCLEOTIDE SEQUENCE [LARGE SCALE GENOMIC DNA]</scope>
    <source>
        <strain evidence="4 5">NRRL Y-17804</strain>
    </source>
</reference>
<dbReference type="PANTHER" id="PTHR47185">
    <property type="entry name" value="PX DOMAIN-CONTAINING PROTEIN YPR097W"/>
    <property type="match status" value="1"/>
</dbReference>
<dbReference type="PANTHER" id="PTHR47185:SF2">
    <property type="entry name" value="FUNGAL PROTEIN"/>
    <property type="match status" value="1"/>
</dbReference>
<dbReference type="Pfam" id="PF12825">
    <property type="entry name" value="DUF3818"/>
    <property type="match status" value="2"/>
</dbReference>
<dbReference type="AlphaFoldDB" id="A0A0E9NNX4"/>
<evidence type="ECO:0000259" key="2">
    <source>
        <dbReference type="Pfam" id="PF12825"/>
    </source>
</evidence>
<evidence type="ECO:0000259" key="3">
    <source>
        <dbReference type="Pfam" id="PF12828"/>
    </source>
</evidence>
<sequence length="670" mass="73713">MGIIGSSVLVNDENELVTTMHPTARRRQAAPCASTAAKHRILGISKKSNTNDKSSKTRSNHIEEQFPSSYTSLKADTYTISSAMTSLSPAEQKSLLSALLHFETYREFTGLKVPGTVSSYGAPFTQTPSLPAQPPSPVIKLLCDRFLFTSTLPGIGSAPEQFWSELVEGVLEDMATQNLSDSYDKGVIGKRKILGMACVAFMETASRGVIGKVSADPAAPAEAVQGRNLSPEAAQHEQAWETYKQAMVHTNLIRDLLDALSLSPTNEHFTPLLLASETHVQLTCASVLHYLLAHTGTETISLFERLVGMVPWFLLRQTVKVANVSTMMSGLLKVLTGKGWLQSRNLMQKIIGTIFGRDLENVKKKTQALVDEGACGTVEQQNAIDHYVYDTSREEQAALREQSETTNTSIVVTICTASGVPQPASGEEHANLLLYLAHTLTARDRERLIEIFCEKDTLTHLIRDAFRIFEPVIRAGHRALNLADGLSDLERFLKDAVETAKGAGREDLRCWVRVVREHESSFLKFANQLCVNAPEMREEYTRWYEHCLSAYRAQSSTSIDLSSLIEPSELDAVRAEIAEWTAWQSALQSRSDQRLSKLLAGEAPDIGPGVWLATLKAMREEARVTPGPHAKDPEEGLVVGRESAVPGMRVVRERVVGRFREALERGGGGV</sequence>
<feature type="region of interest" description="Disordered" evidence="1">
    <location>
        <begin position="43"/>
        <end position="62"/>
    </location>
</feature>
<evidence type="ECO:0000256" key="1">
    <source>
        <dbReference type="SAM" id="MobiDB-lite"/>
    </source>
</evidence>
<evidence type="ECO:0000313" key="4">
    <source>
        <dbReference type="EMBL" id="GAO51582.1"/>
    </source>
</evidence>
<reference evidence="4 5" key="1">
    <citation type="journal article" date="2011" name="J. Gen. Appl. Microbiol.">
        <title>Draft genome sequencing of the enigmatic yeast Saitoella complicata.</title>
        <authorList>
            <person name="Nishida H."/>
            <person name="Hamamoto M."/>
            <person name="Sugiyama J."/>
        </authorList>
    </citation>
    <scope>NUCLEOTIDE SEQUENCE [LARGE SCALE GENOMIC DNA]</scope>
    <source>
        <strain evidence="4 5">NRRL Y-17804</strain>
    </source>
</reference>
<feature type="compositionally biased region" description="Basic and acidic residues" evidence="1">
    <location>
        <begin position="49"/>
        <end position="62"/>
    </location>
</feature>
<dbReference type="InterPro" id="IPR024555">
    <property type="entry name" value="PX-associated"/>
</dbReference>
<feature type="domain" description="PX-associated" evidence="3">
    <location>
        <begin position="85"/>
        <end position="207"/>
    </location>
</feature>
<name>A0A0E9NNX4_SAICN</name>
<protein>
    <submittedName>
        <fullName evidence="4">Uncharacterized protein</fullName>
    </submittedName>
</protein>
<comment type="caution">
    <text evidence="4">The sequence shown here is derived from an EMBL/GenBank/DDBJ whole genome shotgun (WGS) entry which is preliminary data.</text>
</comment>
<evidence type="ECO:0000313" key="5">
    <source>
        <dbReference type="Proteomes" id="UP000033140"/>
    </source>
</evidence>
<dbReference type="EMBL" id="BACD03000048">
    <property type="protein sequence ID" value="GAO51582.1"/>
    <property type="molecule type" value="Genomic_DNA"/>
</dbReference>
<feature type="domain" description="PX" evidence="2">
    <location>
        <begin position="256"/>
        <end position="421"/>
    </location>
</feature>
<dbReference type="InterPro" id="IPR024554">
    <property type="entry name" value="LEC1-like_C"/>
</dbReference>
<keyword evidence="5" id="KW-1185">Reference proteome</keyword>
<dbReference type="STRING" id="698492.A0A0E9NNX4"/>
<dbReference type="InterPro" id="IPR047168">
    <property type="entry name" value="LEC1-like"/>
</dbReference>